<evidence type="ECO:0000313" key="5">
    <source>
        <dbReference type="Proteomes" id="UP001345691"/>
    </source>
</evidence>
<dbReference type="InterPro" id="IPR029061">
    <property type="entry name" value="THDP-binding"/>
</dbReference>
<evidence type="ECO:0000259" key="3">
    <source>
        <dbReference type="Pfam" id="PF00676"/>
    </source>
</evidence>
<comment type="similarity">
    <text evidence="2">Belongs to the BCKDHA family.</text>
</comment>
<protein>
    <recommendedName>
        <fullName evidence="2">2-oxoisovalerate dehydrogenase subunit alpha</fullName>
        <ecNumber evidence="2">1.2.4.4</ecNumber>
    </recommendedName>
    <alternativeName>
        <fullName evidence="2">Branched-chain alpha-keto acid dehydrogenase E1 component alpha chain</fullName>
    </alternativeName>
</protein>
<sequence length="390" mass="43749">MKFHNPAEQNAMPTYRIMDADGNIVDNTRDPQSGSDEEIITWYKNMLTVSILDLIMFDAQRQGRTSFYMVSAGEEGIAVGSASALSPEDYREQGVLLQKGFTIKEMMSQLFANKDDHGKGRNMPVHYGSGKLNVHTISSPLATQIPQASGAAYALKMQRLINPNVPPRIVACYFGEGAASEGDFHAALNIAATKSCPIVFVCRNNGFAISTASIEQYKGDGIASRGMGYGIDTIRVDGNDIFAVREVMLEARRRALEGDCTPILVEAMSYRVSHHSTSDDSFAYRAKREVEEWKRRDNPITRLRKWMEKKGLWDEDKEREARASIRKDVLREFSAAEKIKKPALKEMFADVYEEITPEAQAQMKQLKELIEKYPKEYDVSAYEGGLKGLE</sequence>
<dbReference type="PANTHER" id="PTHR43380">
    <property type="entry name" value="2-OXOISOVALERATE DEHYDROGENASE SUBUNIT ALPHA, MITOCHONDRIAL"/>
    <property type="match status" value="1"/>
</dbReference>
<dbReference type="InterPro" id="IPR001017">
    <property type="entry name" value="DH_E1"/>
</dbReference>
<organism evidence="4 5">
    <name type="scientific">Exophiala sideris</name>
    <dbReference type="NCBI Taxonomy" id="1016849"/>
    <lineage>
        <taxon>Eukaryota</taxon>
        <taxon>Fungi</taxon>
        <taxon>Dikarya</taxon>
        <taxon>Ascomycota</taxon>
        <taxon>Pezizomycotina</taxon>
        <taxon>Eurotiomycetes</taxon>
        <taxon>Chaetothyriomycetidae</taxon>
        <taxon>Chaetothyriales</taxon>
        <taxon>Herpotrichiellaceae</taxon>
        <taxon>Exophiala</taxon>
    </lineage>
</organism>
<evidence type="ECO:0000313" key="4">
    <source>
        <dbReference type="EMBL" id="KAK5068400.1"/>
    </source>
</evidence>
<gene>
    <name evidence="4" type="ORF">LTR69_000519</name>
</gene>
<accession>A0ABR0JRQ8</accession>
<dbReference type="Gene3D" id="3.40.50.970">
    <property type="match status" value="1"/>
</dbReference>
<dbReference type="Pfam" id="PF00676">
    <property type="entry name" value="E1_dh"/>
    <property type="match status" value="1"/>
</dbReference>
<dbReference type="Proteomes" id="UP001345691">
    <property type="component" value="Unassembled WGS sequence"/>
</dbReference>
<dbReference type="SUPFAM" id="SSF52518">
    <property type="entry name" value="Thiamin diphosphate-binding fold (THDP-binding)"/>
    <property type="match status" value="1"/>
</dbReference>
<name>A0ABR0JRQ8_9EURO</name>
<proteinExistence type="inferred from homology"/>
<comment type="caution">
    <text evidence="4">The sequence shown here is derived from an EMBL/GenBank/DDBJ whole genome shotgun (WGS) entry which is preliminary data.</text>
</comment>
<keyword evidence="1 2" id="KW-0560">Oxidoreductase</keyword>
<comment type="function">
    <text evidence="2">The branched-chain alpha-keto dehydrogenase complex catalyzes the overall conversion of alpha-keto acids to acyl-CoA and CO(2). It contains multiple copies of three enzymatic components: branched-chain alpha-keto acid decarboxylase (E1), lipoamide acyltransferase (E2) and lipoamide dehydrogenase (E3).</text>
</comment>
<evidence type="ECO:0000256" key="2">
    <source>
        <dbReference type="RuleBase" id="RU365014"/>
    </source>
</evidence>
<dbReference type="CDD" id="cd02000">
    <property type="entry name" value="TPP_E1_PDC_ADC_BCADC"/>
    <property type="match status" value="1"/>
</dbReference>
<dbReference type="EMBL" id="JAVRRF010000001">
    <property type="protein sequence ID" value="KAK5068400.1"/>
    <property type="molecule type" value="Genomic_DNA"/>
</dbReference>
<dbReference type="InterPro" id="IPR050771">
    <property type="entry name" value="Alpha-ketoacid_DH_E1_comp"/>
</dbReference>
<comment type="catalytic activity">
    <reaction evidence="2">
        <text>N(6)-[(R)-lipoyl]-L-lysyl-[protein] + 3-methyl-2-oxobutanoate + H(+) = N(6)-[(R)-S(8)-2-methylpropanoyldihydrolipoyl]-L-lysyl-[protein] + CO2</text>
        <dbReference type="Rhea" id="RHEA:13457"/>
        <dbReference type="Rhea" id="RHEA-COMP:10474"/>
        <dbReference type="Rhea" id="RHEA-COMP:10497"/>
        <dbReference type="ChEBI" id="CHEBI:11851"/>
        <dbReference type="ChEBI" id="CHEBI:15378"/>
        <dbReference type="ChEBI" id="CHEBI:16526"/>
        <dbReference type="ChEBI" id="CHEBI:83099"/>
        <dbReference type="ChEBI" id="CHEBI:83142"/>
        <dbReference type="EC" id="1.2.4.4"/>
    </reaction>
</comment>
<keyword evidence="5" id="KW-1185">Reference proteome</keyword>
<comment type="cofactor">
    <cofactor evidence="2">
        <name>thiamine diphosphate</name>
        <dbReference type="ChEBI" id="CHEBI:58937"/>
    </cofactor>
</comment>
<evidence type="ECO:0000256" key="1">
    <source>
        <dbReference type="ARBA" id="ARBA00023002"/>
    </source>
</evidence>
<feature type="domain" description="Dehydrogenase E1 component" evidence="3">
    <location>
        <begin position="44"/>
        <end position="343"/>
    </location>
</feature>
<dbReference type="PANTHER" id="PTHR43380:SF1">
    <property type="entry name" value="2-OXOISOVALERATE DEHYDROGENASE SUBUNIT ALPHA, MITOCHONDRIAL"/>
    <property type="match status" value="1"/>
</dbReference>
<keyword evidence="2" id="KW-0786">Thiamine pyrophosphate</keyword>
<reference evidence="4 5" key="1">
    <citation type="submission" date="2023-08" db="EMBL/GenBank/DDBJ databases">
        <title>Black Yeasts Isolated from many extreme environments.</title>
        <authorList>
            <person name="Coleine C."/>
            <person name="Stajich J.E."/>
            <person name="Selbmann L."/>
        </authorList>
    </citation>
    <scope>NUCLEOTIDE SEQUENCE [LARGE SCALE GENOMIC DNA]</scope>
    <source>
        <strain evidence="4 5">CCFEE 6328</strain>
    </source>
</reference>
<dbReference type="EC" id="1.2.4.4" evidence="2"/>